<dbReference type="EMBL" id="BAAAHQ010000046">
    <property type="protein sequence ID" value="GAA0949909.1"/>
    <property type="molecule type" value="Genomic_DNA"/>
</dbReference>
<sequence length="280" mass="29525">MHVFDTPEPVSALVAVPAGRVSVQASDRPDTVVEVVAEDPDDDDDLAAARLTQVEYSRGELHVKTPRQKKNRWFGWSGSVEVRIQLPSGSRLDVEATADVHGTGRLGDTRLVISAGDVRLDETGRLQLRTQDGDVSVRRTLGHTEVTTTNGDIRVREIDGTAVAKTSNGDITIGSVSGELRLSTGSGDITVGTAQAGVGAKSAYGRVEVGEVARGAVVAESNHGEVEVGVRPGTSALLDVSSNSGEVQVTLDACDGPAETEESVRIRAHSTWGDILIRRA</sequence>
<dbReference type="Gene3D" id="2.160.20.120">
    <property type="match status" value="1"/>
</dbReference>
<dbReference type="Proteomes" id="UP001501578">
    <property type="component" value="Unassembled WGS sequence"/>
</dbReference>
<reference evidence="2 3" key="1">
    <citation type="journal article" date="2019" name="Int. J. Syst. Evol. Microbiol.">
        <title>The Global Catalogue of Microorganisms (GCM) 10K type strain sequencing project: providing services to taxonomists for standard genome sequencing and annotation.</title>
        <authorList>
            <consortium name="The Broad Institute Genomics Platform"/>
            <consortium name="The Broad Institute Genome Sequencing Center for Infectious Disease"/>
            <person name="Wu L."/>
            <person name="Ma J."/>
        </authorList>
    </citation>
    <scope>NUCLEOTIDE SEQUENCE [LARGE SCALE GENOMIC DNA]</scope>
    <source>
        <strain evidence="2 3">JCM 11136</strain>
    </source>
</reference>
<keyword evidence="3" id="KW-1185">Reference proteome</keyword>
<dbReference type="PANTHER" id="PTHR34094">
    <property type="match status" value="1"/>
</dbReference>
<dbReference type="RefSeq" id="WP_343954422.1">
    <property type="nucleotide sequence ID" value="NZ_BAAAHQ010000046.1"/>
</dbReference>
<proteinExistence type="predicted"/>
<name>A0ABN1R002_9ACTN</name>
<comment type="caution">
    <text evidence="2">The sequence shown here is derived from an EMBL/GenBank/DDBJ whole genome shotgun (WGS) entry which is preliminary data.</text>
</comment>
<dbReference type="Pfam" id="PF13349">
    <property type="entry name" value="DUF4097"/>
    <property type="match status" value="1"/>
</dbReference>
<feature type="domain" description="DUF4097" evidence="1">
    <location>
        <begin position="47"/>
        <end position="264"/>
    </location>
</feature>
<protein>
    <submittedName>
        <fullName evidence="2">DUF4097 family beta strand repeat-containing protein</fullName>
    </submittedName>
</protein>
<evidence type="ECO:0000259" key="1">
    <source>
        <dbReference type="Pfam" id="PF13349"/>
    </source>
</evidence>
<dbReference type="InterPro" id="IPR025164">
    <property type="entry name" value="Toastrack_DUF4097"/>
</dbReference>
<gene>
    <name evidence="2" type="ORF">GCM10009560_68690</name>
</gene>
<dbReference type="PANTHER" id="PTHR34094:SF1">
    <property type="entry name" value="PROTEIN FAM185A"/>
    <property type="match status" value="1"/>
</dbReference>
<organism evidence="2 3">
    <name type="scientific">Nonomuraea longicatena</name>
    <dbReference type="NCBI Taxonomy" id="83682"/>
    <lineage>
        <taxon>Bacteria</taxon>
        <taxon>Bacillati</taxon>
        <taxon>Actinomycetota</taxon>
        <taxon>Actinomycetes</taxon>
        <taxon>Streptosporangiales</taxon>
        <taxon>Streptosporangiaceae</taxon>
        <taxon>Nonomuraea</taxon>
    </lineage>
</organism>
<evidence type="ECO:0000313" key="3">
    <source>
        <dbReference type="Proteomes" id="UP001501578"/>
    </source>
</evidence>
<evidence type="ECO:0000313" key="2">
    <source>
        <dbReference type="EMBL" id="GAA0949909.1"/>
    </source>
</evidence>
<accession>A0ABN1R002</accession>